<feature type="region of interest" description="Disordered" evidence="1">
    <location>
        <begin position="64"/>
        <end position="92"/>
    </location>
</feature>
<evidence type="ECO:0000256" key="1">
    <source>
        <dbReference type="SAM" id="MobiDB-lite"/>
    </source>
</evidence>
<protein>
    <submittedName>
        <fullName evidence="2">Uncharacterized protein</fullName>
    </submittedName>
</protein>
<organism evidence="2 3">
    <name type="scientific">Hevea brasiliensis</name>
    <name type="common">Para rubber tree</name>
    <name type="synonym">Siphonia brasiliensis</name>
    <dbReference type="NCBI Taxonomy" id="3981"/>
    <lineage>
        <taxon>Eukaryota</taxon>
        <taxon>Viridiplantae</taxon>
        <taxon>Streptophyta</taxon>
        <taxon>Embryophyta</taxon>
        <taxon>Tracheophyta</taxon>
        <taxon>Spermatophyta</taxon>
        <taxon>Magnoliopsida</taxon>
        <taxon>eudicotyledons</taxon>
        <taxon>Gunneridae</taxon>
        <taxon>Pentapetalae</taxon>
        <taxon>rosids</taxon>
        <taxon>fabids</taxon>
        <taxon>Malpighiales</taxon>
        <taxon>Euphorbiaceae</taxon>
        <taxon>Crotonoideae</taxon>
        <taxon>Micrandreae</taxon>
        <taxon>Hevea</taxon>
    </lineage>
</organism>
<feature type="compositionally biased region" description="Basic and acidic residues" evidence="1">
    <location>
        <begin position="64"/>
        <end position="84"/>
    </location>
</feature>
<comment type="caution">
    <text evidence="2">The sequence shown here is derived from an EMBL/GenBank/DDBJ whole genome shotgun (WGS) entry which is preliminary data.</text>
</comment>
<keyword evidence="3" id="KW-1185">Reference proteome</keyword>
<name>A0A6A6L321_HEVBR</name>
<proteinExistence type="predicted"/>
<evidence type="ECO:0000313" key="2">
    <source>
        <dbReference type="EMBL" id="KAF2295334.1"/>
    </source>
</evidence>
<gene>
    <name evidence="2" type="ORF">GH714_032596</name>
</gene>
<dbReference type="Proteomes" id="UP000467840">
    <property type="component" value="Chromosome 7"/>
</dbReference>
<evidence type="ECO:0000313" key="3">
    <source>
        <dbReference type="Proteomes" id="UP000467840"/>
    </source>
</evidence>
<reference evidence="2 3" key="1">
    <citation type="journal article" date="2020" name="Mol. Plant">
        <title>The Chromosome-Based Rubber Tree Genome Provides New Insights into Spurge Genome Evolution and Rubber Biosynthesis.</title>
        <authorList>
            <person name="Liu J."/>
            <person name="Shi C."/>
            <person name="Shi C.C."/>
            <person name="Li W."/>
            <person name="Zhang Q.J."/>
            <person name="Zhang Y."/>
            <person name="Li K."/>
            <person name="Lu H.F."/>
            <person name="Shi C."/>
            <person name="Zhu S.T."/>
            <person name="Xiao Z.Y."/>
            <person name="Nan H."/>
            <person name="Yue Y."/>
            <person name="Zhu X.G."/>
            <person name="Wu Y."/>
            <person name="Hong X.N."/>
            <person name="Fan G.Y."/>
            <person name="Tong Y."/>
            <person name="Zhang D."/>
            <person name="Mao C.L."/>
            <person name="Liu Y.L."/>
            <person name="Hao S.J."/>
            <person name="Liu W.Q."/>
            <person name="Lv M.Q."/>
            <person name="Zhang H.B."/>
            <person name="Liu Y."/>
            <person name="Hu-Tang G.R."/>
            <person name="Wang J.P."/>
            <person name="Wang J.H."/>
            <person name="Sun Y.H."/>
            <person name="Ni S.B."/>
            <person name="Chen W.B."/>
            <person name="Zhang X.C."/>
            <person name="Jiao Y.N."/>
            <person name="Eichler E.E."/>
            <person name="Li G.H."/>
            <person name="Liu X."/>
            <person name="Gao L.Z."/>
        </authorList>
    </citation>
    <scope>NUCLEOTIDE SEQUENCE [LARGE SCALE GENOMIC DNA]</scope>
    <source>
        <strain evidence="3">cv. GT1</strain>
        <tissue evidence="2">Leaf</tissue>
    </source>
</reference>
<sequence>MDQNTSISSGARGEEKSFGDDRVYKKALAQQFERLYLLTANHDEESKGIRIDLNRLMEYLMRHERGPRNRREKEEVNVRNEGRGRRGVRTKPKMEEYDELDWDKDEFKEPYELENYQVGGRGFGHQGVEELEVGLVGEISGRPSTMEGHALALT</sequence>
<accession>A0A6A6L321</accession>
<dbReference type="AlphaFoldDB" id="A0A6A6L321"/>
<dbReference type="EMBL" id="JAAGAX010000013">
    <property type="protein sequence ID" value="KAF2295334.1"/>
    <property type="molecule type" value="Genomic_DNA"/>
</dbReference>